<dbReference type="EMBL" id="SRLO01000344">
    <property type="protein sequence ID" value="TNN59945.1"/>
    <property type="molecule type" value="Genomic_DNA"/>
</dbReference>
<evidence type="ECO:0000313" key="2">
    <source>
        <dbReference type="EMBL" id="TNN59945.1"/>
    </source>
</evidence>
<feature type="region of interest" description="Disordered" evidence="1">
    <location>
        <begin position="170"/>
        <end position="219"/>
    </location>
</feature>
<dbReference type="AlphaFoldDB" id="A0A4Z2H3R8"/>
<feature type="compositionally biased region" description="Gly residues" evidence="1">
    <location>
        <begin position="144"/>
        <end position="153"/>
    </location>
</feature>
<sequence>MSLLSFQRNQACTDAVTTKESSVQQLQLDQGHERSNNNCTAEYISGQVFVSGAAPDVDSCVSPTGAIEYEPYGPIRLQLRSRRRAGQSAEWARFRRQKPEESRGGLACLPFTPTLLGSAWTRRSAHTSQGSQSGQQSLQIGLPADGGTGGGRPGAWPSLCPAASLCPASGRDPGRSYAGGPTRDTPLPWLGMDGPETRSGPPWQGELSPPPNLPNSYSAESETFAKVPCCFL</sequence>
<protein>
    <submittedName>
        <fullName evidence="2">Uncharacterized protein</fullName>
    </submittedName>
</protein>
<accession>A0A4Z2H3R8</accession>
<dbReference type="Proteomes" id="UP000314294">
    <property type="component" value="Unassembled WGS sequence"/>
</dbReference>
<organism evidence="2 3">
    <name type="scientific">Liparis tanakae</name>
    <name type="common">Tanaka's snailfish</name>
    <dbReference type="NCBI Taxonomy" id="230148"/>
    <lineage>
        <taxon>Eukaryota</taxon>
        <taxon>Metazoa</taxon>
        <taxon>Chordata</taxon>
        <taxon>Craniata</taxon>
        <taxon>Vertebrata</taxon>
        <taxon>Euteleostomi</taxon>
        <taxon>Actinopterygii</taxon>
        <taxon>Neopterygii</taxon>
        <taxon>Teleostei</taxon>
        <taxon>Neoteleostei</taxon>
        <taxon>Acanthomorphata</taxon>
        <taxon>Eupercaria</taxon>
        <taxon>Perciformes</taxon>
        <taxon>Cottioidei</taxon>
        <taxon>Cottales</taxon>
        <taxon>Liparidae</taxon>
        <taxon>Liparis</taxon>
    </lineage>
</organism>
<gene>
    <name evidence="2" type="ORF">EYF80_029849</name>
</gene>
<keyword evidence="3" id="KW-1185">Reference proteome</keyword>
<feature type="compositionally biased region" description="Low complexity" evidence="1">
    <location>
        <begin position="128"/>
        <end position="143"/>
    </location>
</feature>
<name>A0A4Z2H3R8_9TELE</name>
<proteinExistence type="predicted"/>
<evidence type="ECO:0000256" key="1">
    <source>
        <dbReference type="SAM" id="MobiDB-lite"/>
    </source>
</evidence>
<reference evidence="2 3" key="1">
    <citation type="submission" date="2019-03" db="EMBL/GenBank/DDBJ databases">
        <title>First draft genome of Liparis tanakae, snailfish: a comprehensive survey of snailfish specific genes.</title>
        <authorList>
            <person name="Kim W."/>
            <person name="Song I."/>
            <person name="Jeong J.-H."/>
            <person name="Kim D."/>
            <person name="Kim S."/>
            <person name="Ryu S."/>
            <person name="Song J.Y."/>
            <person name="Lee S.K."/>
        </authorList>
    </citation>
    <scope>NUCLEOTIDE SEQUENCE [LARGE SCALE GENOMIC DNA]</scope>
    <source>
        <tissue evidence="2">Muscle</tissue>
    </source>
</reference>
<feature type="region of interest" description="Disordered" evidence="1">
    <location>
        <begin position="121"/>
        <end position="156"/>
    </location>
</feature>
<comment type="caution">
    <text evidence="2">The sequence shown here is derived from an EMBL/GenBank/DDBJ whole genome shotgun (WGS) entry which is preliminary data.</text>
</comment>
<evidence type="ECO:0000313" key="3">
    <source>
        <dbReference type="Proteomes" id="UP000314294"/>
    </source>
</evidence>